<protein>
    <submittedName>
        <fullName evidence="5">HNH endonuclease</fullName>
    </submittedName>
</protein>
<dbReference type="PROSITE" id="PS51032">
    <property type="entry name" value="AP2_ERF"/>
    <property type="match status" value="1"/>
</dbReference>
<dbReference type="EMBL" id="PP854833">
    <property type="protein sequence ID" value="XCG99239.1"/>
    <property type="molecule type" value="Genomic_DNA"/>
</dbReference>
<dbReference type="SUPFAM" id="SSF54060">
    <property type="entry name" value="His-Me finger endonucleases"/>
    <property type="match status" value="1"/>
</dbReference>
<dbReference type="Pfam" id="PF13392">
    <property type="entry name" value="HNH_3"/>
    <property type="match status" value="1"/>
</dbReference>
<evidence type="ECO:0000259" key="4">
    <source>
        <dbReference type="PROSITE" id="PS51032"/>
    </source>
</evidence>
<evidence type="ECO:0000313" key="5">
    <source>
        <dbReference type="EMBL" id="XCG99239.1"/>
    </source>
</evidence>
<name>A0AAU8EHP3_9CAUD</name>
<dbReference type="InterPro" id="IPR036955">
    <property type="entry name" value="AP2/ERF_dom_sf"/>
</dbReference>
<dbReference type="InterPro" id="IPR001471">
    <property type="entry name" value="AP2/ERF_dom"/>
</dbReference>
<keyword evidence="3" id="KW-0804">Transcription</keyword>
<accession>A0AAU8EHP3</accession>
<sequence>MITQDELKKLIEYDPLTGVFTWKHRVGTDRGTKVFNTQYAGKVAGSVQTDSTGHKQVTISIKGVANKAHRLAWVYMTGEDIDGVIIDHDDCDPLNNRFANLRKANHNNSAHNKGKTRKNTSGLKGVSFKTSIGRWVAQISVCDKKKHIGYYDTPEEAHEAYKEAAIKYHGEFANFG</sequence>
<dbReference type="GO" id="GO:0003677">
    <property type="term" value="F:DNA binding"/>
    <property type="evidence" value="ECO:0007669"/>
    <property type="project" value="UniProtKB-KW"/>
</dbReference>
<dbReference type="GO" id="GO:0003700">
    <property type="term" value="F:DNA-binding transcription factor activity"/>
    <property type="evidence" value="ECO:0007669"/>
    <property type="project" value="InterPro"/>
</dbReference>
<evidence type="ECO:0000256" key="3">
    <source>
        <dbReference type="ARBA" id="ARBA00023163"/>
    </source>
</evidence>
<keyword evidence="1" id="KW-0805">Transcription regulation</keyword>
<proteinExistence type="predicted"/>
<gene>
    <name evidence="5" type="ORF">Harbringer_010</name>
</gene>
<dbReference type="Gene3D" id="3.30.730.10">
    <property type="entry name" value="AP2/ERF domain"/>
    <property type="match status" value="1"/>
</dbReference>
<organism evidence="5">
    <name type="scientific">Erwinia phage Harbringer</name>
    <dbReference type="NCBI Taxonomy" id="3158978"/>
    <lineage>
        <taxon>Viruses</taxon>
        <taxon>Duplodnaviria</taxon>
        <taxon>Heunggongvirae</taxon>
        <taxon>Uroviricota</taxon>
        <taxon>Caudoviricetes</taxon>
        <taxon>Andersonviridae</taxon>
        <taxon>Ounavirinae</taxon>
        <taxon>Kolesnikvirus</taxon>
    </lineage>
</organism>
<dbReference type="GO" id="GO:0004519">
    <property type="term" value="F:endonuclease activity"/>
    <property type="evidence" value="ECO:0007669"/>
    <property type="project" value="UniProtKB-KW"/>
</dbReference>
<dbReference type="InterPro" id="IPR016177">
    <property type="entry name" value="DNA-bd_dom_sf"/>
</dbReference>
<keyword evidence="5" id="KW-0540">Nuclease</keyword>
<keyword evidence="2" id="KW-0238">DNA-binding</keyword>
<feature type="domain" description="AP2/ERF" evidence="4">
    <location>
        <begin position="122"/>
        <end position="176"/>
    </location>
</feature>
<dbReference type="InterPro" id="IPR044925">
    <property type="entry name" value="His-Me_finger_sf"/>
</dbReference>
<evidence type="ECO:0000256" key="1">
    <source>
        <dbReference type="ARBA" id="ARBA00023015"/>
    </source>
</evidence>
<keyword evidence="5" id="KW-0378">Hydrolase</keyword>
<dbReference type="Gene3D" id="3.90.75.20">
    <property type="match status" value="1"/>
</dbReference>
<evidence type="ECO:0000256" key="2">
    <source>
        <dbReference type="ARBA" id="ARBA00023125"/>
    </source>
</evidence>
<keyword evidence="5" id="KW-0255">Endonuclease</keyword>
<dbReference type="SUPFAM" id="SSF54171">
    <property type="entry name" value="DNA-binding domain"/>
    <property type="match status" value="1"/>
</dbReference>
<reference evidence="5" key="1">
    <citation type="submission" date="2024-05" db="EMBL/GenBank/DDBJ databases">
        <authorList>
            <person name="Abreu G."/>
            <person name="Garcia E."/>
            <person name="Oliveira H."/>
        </authorList>
    </citation>
    <scope>NUCLEOTIDE SEQUENCE</scope>
</reference>
<dbReference type="Pfam" id="PF00847">
    <property type="entry name" value="AP2"/>
    <property type="match status" value="1"/>
</dbReference>
<dbReference type="InterPro" id="IPR003615">
    <property type="entry name" value="HNH_nuc"/>
</dbReference>